<gene>
    <name evidence="3" type="ORF">PMG11_09607</name>
</gene>
<dbReference type="PANTHER" id="PTHR46830:SF2">
    <property type="entry name" value="ALPHA-1,4-N-ACETYLGLUCOSAMINYLTRANSFERASE"/>
    <property type="match status" value="1"/>
</dbReference>
<organism evidence="3 4">
    <name type="scientific">Penicillium brasilianum</name>
    <dbReference type="NCBI Taxonomy" id="104259"/>
    <lineage>
        <taxon>Eukaryota</taxon>
        <taxon>Fungi</taxon>
        <taxon>Dikarya</taxon>
        <taxon>Ascomycota</taxon>
        <taxon>Pezizomycotina</taxon>
        <taxon>Eurotiomycetes</taxon>
        <taxon>Eurotiomycetidae</taxon>
        <taxon>Eurotiales</taxon>
        <taxon>Aspergillaceae</taxon>
        <taxon>Penicillium</taxon>
    </lineage>
</organism>
<evidence type="ECO:0000313" key="4">
    <source>
        <dbReference type="Proteomes" id="UP000042958"/>
    </source>
</evidence>
<keyword evidence="2" id="KW-1133">Transmembrane helix</keyword>
<dbReference type="STRING" id="104259.A0A0F7U1B4"/>
<name>A0A0F7U1B4_PENBI</name>
<feature type="transmembrane region" description="Helical" evidence="2">
    <location>
        <begin position="33"/>
        <end position="54"/>
    </location>
</feature>
<dbReference type="InterPro" id="IPR007577">
    <property type="entry name" value="GlycoTrfase_DXD_sugar-bd_CS"/>
</dbReference>
<dbReference type="AlphaFoldDB" id="A0A0F7U1B4"/>
<evidence type="ECO:0008006" key="5">
    <source>
        <dbReference type="Google" id="ProtNLM"/>
    </source>
</evidence>
<dbReference type="PANTHER" id="PTHR46830">
    <property type="entry name" value="TRANSFERASE, PUTATIVE-RELATED"/>
    <property type="match status" value="1"/>
</dbReference>
<dbReference type="GO" id="GO:1901135">
    <property type="term" value="P:carbohydrate derivative metabolic process"/>
    <property type="evidence" value="ECO:0007669"/>
    <property type="project" value="UniProtKB-ARBA"/>
</dbReference>
<dbReference type="SUPFAM" id="SSF53448">
    <property type="entry name" value="Nucleotide-diphospho-sugar transferases"/>
    <property type="match status" value="1"/>
</dbReference>
<keyword evidence="4" id="KW-1185">Reference proteome</keyword>
<dbReference type="EMBL" id="CDHK01000010">
    <property type="protein sequence ID" value="CEJ61062.1"/>
    <property type="molecule type" value="Genomic_DNA"/>
</dbReference>
<proteinExistence type="inferred from homology"/>
<dbReference type="InterPro" id="IPR029044">
    <property type="entry name" value="Nucleotide-diphossugar_trans"/>
</dbReference>
<dbReference type="Proteomes" id="UP000042958">
    <property type="component" value="Unassembled WGS sequence"/>
</dbReference>
<dbReference type="Gene3D" id="3.90.550.20">
    <property type="match status" value="1"/>
</dbReference>
<sequence>MGPLYTGERETDLLVLGIRIHNFSLIMPRMRSFANVAISGVLVVGVLYLIFPVLGDICQHFDFSGEKRVESFNFRPTKFEEICFSGNTNSANTIPRVVHVIWLDNTELNFRSYLTIRSALISLQPDRIKLHVTDLNEQNEWFMKLRDNVTLVRHDLETEYGQQIKAKWQIPHIADLLRLNIIAKEGGIYLDMDVIALRSFDNLLGCEKDLILGNEGGDRHGLCNAIIIGRPGSSFVKRWRESYSTFTTTEWNYHSVILPKELSSLHQDICTVSPSVFYWPTWTKKHIRYMHEPITQSEARKFEATIIENGGGMYPDQLAYHAWSQVASTYLNDLSPAKVDSENTRYNVLVRRFIE</sequence>
<reference evidence="4" key="1">
    <citation type="journal article" date="2015" name="Genome Announc.">
        <title>Draft genome sequence of the fungus Penicillium brasilianum MG11.</title>
        <authorList>
            <person name="Horn F."/>
            <person name="Linde J."/>
            <person name="Mattern D.J."/>
            <person name="Walther G."/>
            <person name="Guthke R."/>
            <person name="Brakhage A.A."/>
            <person name="Valiante V."/>
        </authorList>
    </citation>
    <scope>NUCLEOTIDE SEQUENCE [LARGE SCALE GENOMIC DNA]</scope>
    <source>
        <strain evidence="4">MG11</strain>
    </source>
</reference>
<protein>
    <recommendedName>
        <fullName evidence="5">Glycosyl transferase</fullName>
    </recommendedName>
</protein>
<dbReference type="OrthoDB" id="409543at2759"/>
<evidence type="ECO:0000256" key="1">
    <source>
        <dbReference type="ARBA" id="ARBA00009003"/>
    </source>
</evidence>
<comment type="similarity">
    <text evidence="1">Belongs to the glycosyltransferase 32 family.</text>
</comment>
<accession>A0A0F7U1B4</accession>
<keyword evidence="2" id="KW-0812">Transmembrane</keyword>
<keyword evidence="2" id="KW-0472">Membrane</keyword>
<evidence type="ECO:0000313" key="3">
    <source>
        <dbReference type="EMBL" id="CEJ61062.1"/>
    </source>
</evidence>
<evidence type="ECO:0000256" key="2">
    <source>
        <dbReference type="SAM" id="Phobius"/>
    </source>
</evidence>
<dbReference type="Pfam" id="PF04488">
    <property type="entry name" value="Gly_transf_sug"/>
    <property type="match status" value="1"/>
</dbReference>